<keyword evidence="2 8" id="KW-0808">Transferase</keyword>
<organism evidence="11 12">
    <name type="scientific">Guyparkeria halophila</name>
    <dbReference type="NCBI Taxonomy" id="47960"/>
    <lineage>
        <taxon>Bacteria</taxon>
        <taxon>Pseudomonadati</taxon>
        <taxon>Pseudomonadota</taxon>
        <taxon>Gammaproteobacteria</taxon>
        <taxon>Chromatiales</taxon>
        <taxon>Thioalkalibacteraceae</taxon>
        <taxon>Guyparkeria</taxon>
    </lineage>
</organism>
<dbReference type="NCBIfam" id="NF003558">
    <property type="entry name" value="PRK05231.1"/>
    <property type="match status" value="1"/>
</dbReference>
<keyword evidence="1 8" id="KW-0028">Amino-acid biosynthesis</keyword>
<evidence type="ECO:0000256" key="5">
    <source>
        <dbReference type="ARBA" id="ARBA00022777"/>
    </source>
</evidence>
<evidence type="ECO:0000256" key="7">
    <source>
        <dbReference type="ARBA" id="ARBA00038240"/>
    </source>
</evidence>
<dbReference type="UniPathway" id="UPA00050">
    <property type="reaction ID" value="UER00064"/>
</dbReference>
<dbReference type="Gene3D" id="3.90.1200.10">
    <property type="match status" value="1"/>
</dbReference>
<dbReference type="InterPro" id="IPR011009">
    <property type="entry name" value="Kinase-like_dom_sf"/>
</dbReference>
<protein>
    <recommendedName>
        <fullName evidence="8 9">Homoserine kinase</fullName>
        <shortName evidence="8">HK</shortName>
        <shortName evidence="8">HSK</shortName>
        <ecNumber evidence="8 9">2.7.1.39</ecNumber>
    </recommendedName>
</protein>
<dbReference type="KEGG" id="ghl:GM160_05255"/>
<proteinExistence type="inferred from homology"/>
<keyword evidence="4 8" id="KW-0547">Nucleotide-binding</keyword>
<sequence>MSVFTKVDTEQLAAFLTRFDCGELVEHRGIAAGIENTNYFVTTTGGRYVLTLFENHGADELPFFLDLMAYLAEHDIPTAHPVPTRDGAYLTELNGKPAALVQRLTGASLDHPDPAACAAIGHTLARFHRVSTDFPEYRAPDRDLAWAETVARQLHEKASDDELALLDDELAFQRGQSRADLPRGAIHADLFRDNALFDHGELTGIIDLYYACTDALAYDLAVTLNDWCVDERGQSRPAERDALLAGYLAERPLSRAEQAAWPGLLRAAALRFWVSRMQDQYFPRAAEMTYIKDPTPFRRILEAHRAAGDRTRTWIESNQPDEANR</sequence>
<evidence type="ECO:0000256" key="1">
    <source>
        <dbReference type="ARBA" id="ARBA00022605"/>
    </source>
</evidence>
<comment type="similarity">
    <text evidence="7 8">Belongs to the pseudomonas-type ThrB family.</text>
</comment>
<dbReference type="InterPro" id="IPR002575">
    <property type="entry name" value="Aminoglycoside_PTrfase"/>
</dbReference>
<dbReference type="CDD" id="cd05153">
    <property type="entry name" value="HomoserineK_II"/>
    <property type="match status" value="1"/>
</dbReference>
<dbReference type="Gene3D" id="3.30.200.20">
    <property type="entry name" value="Phosphorylase Kinase, domain 1"/>
    <property type="match status" value="1"/>
</dbReference>
<dbReference type="EMBL" id="CP046415">
    <property type="protein sequence ID" value="QGT78351.1"/>
    <property type="molecule type" value="Genomic_DNA"/>
</dbReference>
<evidence type="ECO:0000256" key="9">
    <source>
        <dbReference type="NCBIfam" id="TIGR00938"/>
    </source>
</evidence>
<evidence type="ECO:0000313" key="12">
    <source>
        <dbReference type="Proteomes" id="UP000427716"/>
    </source>
</evidence>
<dbReference type="PANTHER" id="PTHR21064:SF6">
    <property type="entry name" value="AMINOGLYCOSIDE PHOSPHOTRANSFERASE DOMAIN-CONTAINING PROTEIN"/>
    <property type="match status" value="1"/>
</dbReference>
<dbReference type="InterPro" id="IPR050249">
    <property type="entry name" value="Pseudomonas-type_ThrB"/>
</dbReference>
<name>A0A6I6D4R4_9GAMM</name>
<dbReference type="Proteomes" id="UP000427716">
    <property type="component" value="Chromosome"/>
</dbReference>
<reference evidence="11 12" key="1">
    <citation type="submission" date="2019-11" db="EMBL/GenBank/DDBJ databases">
        <authorList>
            <person name="Zhang J."/>
            <person name="Sun C."/>
        </authorList>
    </citation>
    <scope>NUCLEOTIDE SEQUENCE [LARGE SCALE GENOMIC DNA]</scope>
    <source>
        <strain evidence="12">sp2</strain>
    </source>
</reference>
<evidence type="ECO:0000256" key="3">
    <source>
        <dbReference type="ARBA" id="ARBA00022697"/>
    </source>
</evidence>
<evidence type="ECO:0000256" key="6">
    <source>
        <dbReference type="ARBA" id="ARBA00022840"/>
    </source>
</evidence>
<evidence type="ECO:0000313" key="11">
    <source>
        <dbReference type="EMBL" id="QGT78351.1"/>
    </source>
</evidence>
<dbReference type="RefSeq" id="WP_156573723.1">
    <property type="nucleotide sequence ID" value="NZ_CP046415.1"/>
</dbReference>
<dbReference type="HAMAP" id="MF_00301">
    <property type="entry name" value="Homoser_kinase_2"/>
    <property type="match status" value="1"/>
</dbReference>
<evidence type="ECO:0000256" key="8">
    <source>
        <dbReference type="HAMAP-Rule" id="MF_00301"/>
    </source>
</evidence>
<keyword evidence="6 8" id="KW-0067">ATP-binding</keyword>
<dbReference type="GO" id="GO:0009088">
    <property type="term" value="P:threonine biosynthetic process"/>
    <property type="evidence" value="ECO:0007669"/>
    <property type="project" value="UniProtKB-UniRule"/>
</dbReference>
<evidence type="ECO:0000256" key="4">
    <source>
        <dbReference type="ARBA" id="ARBA00022741"/>
    </source>
</evidence>
<evidence type="ECO:0000259" key="10">
    <source>
        <dbReference type="Pfam" id="PF01636"/>
    </source>
</evidence>
<keyword evidence="3 8" id="KW-0791">Threonine biosynthesis</keyword>
<keyword evidence="5 8" id="KW-0418">Kinase</keyword>
<dbReference type="GO" id="GO:0005524">
    <property type="term" value="F:ATP binding"/>
    <property type="evidence" value="ECO:0007669"/>
    <property type="project" value="UniProtKB-KW"/>
</dbReference>
<comment type="catalytic activity">
    <reaction evidence="8">
        <text>L-homoserine + ATP = O-phospho-L-homoserine + ADP + H(+)</text>
        <dbReference type="Rhea" id="RHEA:13985"/>
        <dbReference type="ChEBI" id="CHEBI:15378"/>
        <dbReference type="ChEBI" id="CHEBI:30616"/>
        <dbReference type="ChEBI" id="CHEBI:57476"/>
        <dbReference type="ChEBI" id="CHEBI:57590"/>
        <dbReference type="ChEBI" id="CHEBI:456216"/>
        <dbReference type="EC" id="2.7.1.39"/>
    </reaction>
</comment>
<keyword evidence="12" id="KW-1185">Reference proteome</keyword>
<gene>
    <name evidence="8" type="primary">thrB</name>
    <name evidence="11" type="ORF">GM160_05255</name>
</gene>
<evidence type="ECO:0000256" key="2">
    <source>
        <dbReference type="ARBA" id="ARBA00022679"/>
    </source>
</evidence>
<comment type="pathway">
    <text evidence="8">Amino-acid biosynthesis; L-threonine biosynthesis; L-threonine from L-aspartate: step 4/5.</text>
</comment>
<dbReference type="NCBIfam" id="TIGR00938">
    <property type="entry name" value="thrB_alt"/>
    <property type="match status" value="1"/>
</dbReference>
<accession>A0A6I6D4R4</accession>
<dbReference type="Pfam" id="PF01636">
    <property type="entry name" value="APH"/>
    <property type="match status" value="1"/>
</dbReference>
<dbReference type="AlphaFoldDB" id="A0A6I6D4R4"/>
<dbReference type="SUPFAM" id="SSF56112">
    <property type="entry name" value="Protein kinase-like (PK-like)"/>
    <property type="match status" value="1"/>
</dbReference>
<feature type="domain" description="Aminoglycoside phosphotransferase" evidence="10">
    <location>
        <begin position="28"/>
        <end position="252"/>
    </location>
</feature>
<dbReference type="GO" id="GO:0004413">
    <property type="term" value="F:homoserine kinase activity"/>
    <property type="evidence" value="ECO:0007669"/>
    <property type="project" value="UniProtKB-UniRule"/>
</dbReference>
<dbReference type="EC" id="2.7.1.39" evidence="8 9"/>
<dbReference type="InterPro" id="IPR005280">
    <property type="entry name" value="Homoserine_kinase_II"/>
</dbReference>
<dbReference type="PANTHER" id="PTHR21064">
    <property type="entry name" value="AMINOGLYCOSIDE PHOSPHOTRANSFERASE DOMAIN-CONTAINING PROTEIN-RELATED"/>
    <property type="match status" value="1"/>
</dbReference>